<gene>
    <name evidence="1" type="ORF">CFK38_11530</name>
</gene>
<dbReference type="PANTHER" id="PTHR30121:SF6">
    <property type="entry name" value="SLR6007 PROTEIN"/>
    <property type="match status" value="1"/>
</dbReference>
<dbReference type="RefSeq" id="WP_096803199.1">
    <property type="nucleotide sequence ID" value="NZ_CP023563.1"/>
</dbReference>
<reference evidence="2" key="1">
    <citation type="submission" date="2017-09" db="EMBL/GenBank/DDBJ databases">
        <title>Brachybacterium sp. VM2412.</title>
        <authorList>
            <person name="Tak E.J."/>
            <person name="Bae J.-W."/>
        </authorList>
    </citation>
    <scope>NUCLEOTIDE SEQUENCE [LARGE SCALE GENOMIC DNA]</scope>
    <source>
        <strain evidence="2">VM2412</strain>
    </source>
</reference>
<evidence type="ECO:0000313" key="2">
    <source>
        <dbReference type="Proteomes" id="UP000218165"/>
    </source>
</evidence>
<dbReference type="OrthoDB" id="5125659at2"/>
<evidence type="ECO:0000313" key="1">
    <source>
        <dbReference type="EMBL" id="ATG52082.1"/>
    </source>
</evidence>
<dbReference type="KEGG" id="brz:CFK38_11530"/>
<dbReference type="AlphaFoldDB" id="A0A291GPX7"/>
<dbReference type="Pfam" id="PF12846">
    <property type="entry name" value="AAA_10"/>
    <property type="match status" value="1"/>
</dbReference>
<dbReference type="InterPro" id="IPR051162">
    <property type="entry name" value="T4SS_component"/>
</dbReference>
<dbReference type="SUPFAM" id="SSF52540">
    <property type="entry name" value="P-loop containing nucleoside triphosphate hydrolases"/>
    <property type="match status" value="1"/>
</dbReference>
<keyword evidence="2" id="KW-1185">Reference proteome</keyword>
<organism evidence="1 2">
    <name type="scientific">Brachybacterium vulturis</name>
    <dbReference type="NCBI Taxonomy" id="2017484"/>
    <lineage>
        <taxon>Bacteria</taxon>
        <taxon>Bacillati</taxon>
        <taxon>Actinomycetota</taxon>
        <taxon>Actinomycetes</taxon>
        <taxon>Micrococcales</taxon>
        <taxon>Dermabacteraceae</taxon>
        <taxon>Brachybacterium</taxon>
    </lineage>
</organism>
<sequence>MSTTTKTAPIRLQDHRIPSMPTATKVRYGDGRVLPVGGGLWLYRKAPLAPARDAKSHARALEVGDPIAAAFEEIAAETQYTTRRRSMARSRYRPFHLLLTNLPRRYSPPQDSRIPQTLQNWFGDERIQDRGLLMGTKLNDTLGGSDRSLRDAFDSVATSLATAEVPMADYQADLEDVDAMYTRSGFTIPTPKDFHLAESWWAAGGSPDATILPHADHLHVFRTVAGVQAAARMDVNSCADWPTGIEGHHVLRMGSVHGLDLPFSAAKNHLSAWATSLLDKGAVMISIRGKVEPSPITHKELRRQRERYLRDIHTARAEGRMDDQQQDEMLATLESVEGAYSSGEAFPTLVETSVVAAFTGHGRKRLDSLGNGTAFEIASMDNRQDLALAESWVGSPARANPNLMDLPSSAVAYSGLPSLATVGDARGINVGFTVHDRQEALMSATKSSDQDIYPIGAIVGSSGAGKTQHLAYSAFQYALEGRPVIVIDPKKGSDLSPAFGEKCTTFSLDEFAGASGGLGGSGGTGVCDPLRFSKTPADGINTAVSVLHDVNLWPHGARQNFEADLQAALKYGVSKGAKAIGTALEIAKRDGEASKELTDPILRQSGNDPMFGAIVGLQDEGEVLSAAEDITYIKVGNANLELPPMGVDQKSLGLTQRISAALIRMLVFGSAEALRGRRGVMMLDEAWVFLGAGAEEMERLGRLSRSLEVYPILFTQRISDLLEANLTNHIARGVILHIKDPKEAEAAFRLFGVEPTQSRMDATTAPERIGKGGANWKSRKPLFSYNDRDERTSLLRGAVGLYCDLDDRAVDVEIKIPPDFLARASTNALDRAKREGRQVI</sequence>
<proteinExistence type="predicted"/>
<protein>
    <submittedName>
        <fullName evidence="1">Uncharacterized protein</fullName>
    </submittedName>
</protein>
<dbReference type="Gene3D" id="3.40.50.300">
    <property type="entry name" value="P-loop containing nucleotide triphosphate hydrolases"/>
    <property type="match status" value="2"/>
</dbReference>
<dbReference type="EMBL" id="CP023563">
    <property type="protein sequence ID" value="ATG52082.1"/>
    <property type="molecule type" value="Genomic_DNA"/>
</dbReference>
<dbReference type="InterPro" id="IPR027417">
    <property type="entry name" value="P-loop_NTPase"/>
</dbReference>
<accession>A0A291GPX7</accession>
<dbReference type="Proteomes" id="UP000218165">
    <property type="component" value="Chromosome"/>
</dbReference>
<name>A0A291GPX7_9MICO</name>
<dbReference type="PANTHER" id="PTHR30121">
    <property type="entry name" value="UNCHARACTERIZED PROTEIN YJGR-RELATED"/>
    <property type="match status" value="1"/>
</dbReference>